<sequence length="67" mass="7109">MCVCNWLECAGGFFWFGFGSEHALGPRVERGVRVCAPNASVRRCLLISPVIPAGPAASLTSSERCPA</sequence>
<dbReference type="EMBL" id="JAHXZJ010000001">
    <property type="protein sequence ID" value="KAH0566937.1"/>
    <property type="molecule type" value="Genomic_DNA"/>
</dbReference>
<proteinExistence type="predicted"/>
<keyword evidence="2" id="KW-1185">Reference proteome</keyword>
<accession>A0AAV7J6W9</accession>
<comment type="caution">
    <text evidence="1">The sequence shown here is derived from an EMBL/GenBank/DDBJ whole genome shotgun (WGS) entry which is preliminary data.</text>
</comment>
<organism evidence="1 2">
    <name type="scientific">Cotesia glomerata</name>
    <name type="common">Lepidopteran parasitic wasp</name>
    <name type="synonym">Apanteles glomeratus</name>
    <dbReference type="NCBI Taxonomy" id="32391"/>
    <lineage>
        <taxon>Eukaryota</taxon>
        <taxon>Metazoa</taxon>
        <taxon>Ecdysozoa</taxon>
        <taxon>Arthropoda</taxon>
        <taxon>Hexapoda</taxon>
        <taxon>Insecta</taxon>
        <taxon>Pterygota</taxon>
        <taxon>Neoptera</taxon>
        <taxon>Endopterygota</taxon>
        <taxon>Hymenoptera</taxon>
        <taxon>Apocrita</taxon>
        <taxon>Ichneumonoidea</taxon>
        <taxon>Braconidae</taxon>
        <taxon>Microgastrinae</taxon>
        <taxon>Cotesia</taxon>
    </lineage>
</organism>
<gene>
    <name evidence="1" type="ORF">KQX54_005631</name>
</gene>
<reference evidence="1 2" key="1">
    <citation type="journal article" date="2021" name="J. Hered.">
        <title>A chromosome-level genome assembly of the parasitoid wasp, Cotesia glomerata (Hymenoptera: Braconidae).</title>
        <authorList>
            <person name="Pinto B.J."/>
            <person name="Weis J.J."/>
            <person name="Gamble T."/>
            <person name="Ode P.J."/>
            <person name="Paul R."/>
            <person name="Zaspel J.M."/>
        </authorList>
    </citation>
    <scope>NUCLEOTIDE SEQUENCE [LARGE SCALE GENOMIC DNA]</scope>
    <source>
        <strain evidence="1">CgM1</strain>
    </source>
</reference>
<evidence type="ECO:0000313" key="2">
    <source>
        <dbReference type="Proteomes" id="UP000826195"/>
    </source>
</evidence>
<protein>
    <recommendedName>
        <fullName evidence="3">Secreted protein</fullName>
    </recommendedName>
</protein>
<feature type="non-terminal residue" evidence="1">
    <location>
        <position position="67"/>
    </location>
</feature>
<dbReference type="AlphaFoldDB" id="A0AAV7J6W9"/>
<name>A0AAV7J6W9_COTGL</name>
<dbReference type="Proteomes" id="UP000826195">
    <property type="component" value="Unassembled WGS sequence"/>
</dbReference>
<evidence type="ECO:0000313" key="1">
    <source>
        <dbReference type="EMBL" id="KAH0566937.1"/>
    </source>
</evidence>
<evidence type="ECO:0008006" key="3">
    <source>
        <dbReference type="Google" id="ProtNLM"/>
    </source>
</evidence>